<evidence type="ECO:0000256" key="1">
    <source>
        <dbReference type="ARBA" id="ARBA00000085"/>
    </source>
</evidence>
<dbReference type="SMART" id="SM00388">
    <property type="entry name" value="HisKA"/>
    <property type="match status" value="1"/>
</dbReference>
<comment type="catalytic activity">
    <reaction evidence="1">
        <text>ATP + protein L-histidine = ADP + protein N-phospho-L-histidine.</text>
        <dbReference type="EC" id="2.7.13.3"/>
    </reaction>
</comment>
<dbReference type="Gene3D" id="3.30.565.10">
    <property type="entry name" value="Histidine kinase-like ATPase, C-terminal domain"/>
    <property type="match status" value="1"/>
</dbReference>
<dbReference type="SMART" id="SM00387">
    <property type="entry name" value="HATPase_c"/>
    <property type="match status" value="1"/>
</dbReference>
<reference evidence="10" key="1">
    <citation type="submission" date="2022-11" db="EMBL/GenBank/DDBJ databases">
        <title>Lacrimispora xylanolytica sy1, complete genome.</title>
        <authorList>
            <person name="Choi S."/>
        </authorList>
    </citation>
    <scope>NUCLEOTIDE SEQUENCE</scope>
    <source>
        <strain evidence="10">Sy1</strain>
    </source>
</reference>
<dbReference type="PANTHER" id="PTHR45453">
    <property type="entry name" value="PHOSPHATE REGULON SENSOR PROTEIN PHOR"/>
    <property type="match status" value="1"/>
</dbReference>
<evidence type="ECO:0000313" key="10">
    <source>
        <dbReference type="EMBL" id="WAJ23696.1"/>
    </source>
</evidence>
<dbReference type="PROSITE" id="PS50109">
    <property type="entry name" value="HIS_KIN"/>
    <property type="match status" value="1"/>
</dbReference>
<evidence type="ECO:0000256" key="6">
    <source>
        <dbReference type="ARBA" id="ARBA00022777"/>
    </source>
</evidence>
<name>A0ABY7AAV0_9FIRM</name>
<keyword evidence="11" id="KW-1185">Reference proteome</keyword>
<proteinExistence type="predicted"/>
<dbReference type="Proteomes" id="UP001163115">
    <property type="component" value="Chromosome"/>
</dbReference>
<evidence type="ECO:0000256" key="8">
    <source>
        <dbReference type="SAM" id="Phobius"/>
    </source>
</evidence>
<dbReference type="InterPro" id="IPR003594">
    <property type="entry name" value="HATPase_dom"/>
</dbReference>
<dbReference type="Pfam" id="PF02518">
    <property type="entry name" value="HATPase_c"/>
    <property type="match status" value="1"/>
</dbReference>
<dbReference type="InterPro" id="IPR003661">
    <property type="entry name" value="HisK_dim/P_dom"/>
</dbReference>
<feature type="transmembrane region" description="Helical" evidence="8">
    <location>
        <begin position="16"/>
        <end position="35"/>
    </location>
</feature>
<feature type="transmembrane region" description="Helical" evidence="8">
    <location>
        <begin position="76"/>
        <end position="97"/>
    </location>
</feature>
<evidence type="ECO:0000256" key="3">
    <source>
        <dbReference type="ARBA" id="ARBA00012438"/>
    </source>
</evidence>
<dbReference type="InterPro" id="IPR036890">
    <property type="entry name" value="HATPase_C_sf"/>
</dbReference>
<keyword evidence="5" id="KW-0808">Transferase</keyword>
<dbReference type="Gene3D" id="1.10.287.130">
    <property type="match status" value="1"/>
</dbReference>
<evidence type="ECO:0000256" key="4">
    <source>
        <dbReference type="ARBA" id="ARBA00022553"/>
    </source>
</evidence>
<dbReference type="InterPro" id="IPR004358">
    <property type="entry name" value="Sig_transdc_His_kin-like_C"/>
</dbReference>
<evidence type="ECO:0000259" key="9">
    <source>
        <dbReference type="PROSITE" id="PS50109"/>
    </source>
</evidence>
<keyword evidence="7" id="KW-0902">Two-component regulatory system</keyword>
<keyword evidence="8" id="KW-1133">Transmembrane helix</keyword>
<gene>
    <name evidence="10" type="ORF">OW255_19410</name>
</gene>
<dbReference type="Pfam" id="PF00512">
    <property type="entry name" value="HisKA"/>
    <property type="match status" value="1"/>
</dbReference>
<dbReference type="EC" id="2.7.13.3" evidence="3"/>
<feature type="domain" description="Histidine kinase" evidence="9">
    <location>
        <begin position="158"/>
        <end position="374"/>
    </location>
</feature>
<dbReference type="InterPro" id="IPR005467">
    <property type="entry name" value="His_kinase_dom"/>
</dbReference>
<dbReference type="InterPro" id="IPR050351">
    <property type="entry name" value="BphY/WalK/GraS-like"/>
</dbReference>
<keyword evidence="4" id="KW-0597">Phosphoprotein</keyword>
<dbReference type="SUPFAM" id="SSF55874">
    <property type="entry name" value="ATPase domain of HSP90 chaperone/DNA topoisomerase II/histidine kinase"/>
    <property type="match status" value="1"/>
</dbReference>
<dbReference type="PANTHER" id="PTHR45453:SF1">
    <property type="entry name" value="PHOSPHATE REGULON SENSOR PROTEIN PHOR"/>
    <property type="match status" value="1"/>
</dbReference>
<protein>
    <recommendedName>
        <fullName evidence="3">histidine kinase</fullName>
        <ecNumber evidence="3">2.7.13.3</ecNumber>
    </recommendedName>
</protein>
<keyword evidence="8" id="KW-0472">Membrane</keyword>
<evidence type="ECO:0000256" key="5">
    <source>
        <dbReference type="ARBA" id="ARBA00022679"/>
    </source>
</evidence>
<dbReference type="InterPro" id="IPR036097">
    <property type="entry name" value="HisK_dim/P_sf"/>
</dbReference>
<evidence type="ECO:0000313" key="11">
    <source>
        <dbReference type="Proteomes" id="UP001163115"/>
    </source>
</evidence>
<dbReference type="CDD" id="cd00082">
    <property type="entry name" value="HisKA"/>
    <property type="match status" value="1"/>
</dbReference>
<keyword evidence="8" id="KW-0812">Transmembrane</keyword>
<dbReference type="PRINTS" id="PR00344">
    <property type="entry name" value="BCTRLSENSOR"/>
</dbReference>
<dbReference type="SUPFAM" id="SSF47384">
    <property type="entry name" value="Homodimeric domain of signal transducing histidine kinase"/>
    <property type="match status" value="1"/>
</dbReference>
<sequence>MKDKYKADYFQLKYKLFFRFLGMMVFAFLIIFVLYKTLWSGKGGDAIVSILQKILGMEYGDALYIYRHIFRDYAELIWVIGIVFVFFVFLIFFLNWFTKYFNAINQGIDALLEEDRIISLPAEMSAIELKLNTVKRTLQKRALDVQIAEQRKNDLVMYLAHDIRTPLTSVIGYLSLLEEAPDMPLEQKAKYVHITLDKAYRLEKMINEFFEITRYNLQQIKIEKEKIDLYYMLVQLIDELTPILSEKGNTVTLKADENLTAYGDPGNLARVFNNILKNAIAYSYPNTDIIISAMEEENEVVISFHNKGHTIPQEKLSAIFEKFYRIDEARTSNTGGAGLGLVIAKEIISLHGGSITAQSENKTIIFTVTLPQSL</sequence>
<comment type="subcellular location">
    <subcellularLocation>
        <location evidence="2">Membrane</location>
    </subcellularLocation>
</comment>
<dbReference type="EMBL" id="CP113524">
    <property type="protein sequence ID" value="WAJ23696.1"/>
    <property type="molecule type" value="Genomic_DNA"/>
</dbReference>
<keyword evidence="6 10" id="KW-0418">Kinase</keyword>
<accession>A0ABY7AAV0</accession>
<evidence type="ECO:0000256" key="7">
    <source>
        <dbReference type="ARBA" id="ARBA00023012"/>
    </source>
</evidence>
<dbReference type="GO" id="GO:0016301">
    <property type="term" value="F:kinase activity"/>
    <property type="evidence" value="ECO:0007669"/>
    <property type="project" value="UniProtKB-KW"/>
</dbReference>
<organism evidence="10 11">
    <name type="scientific">Lacrimispora xylanolytica</name>
    <dbReference type="NCBI Taxonomy" id="29375"/>
    <lineage>
        <taxon>Bacteria</taxon>
        <taxon>Bacillati</taxon>
        <taxon>Bacillota</taxon>
        <taxon>Clostridia</taxon>
        <taxon>Lachnospirales</taxon>
        <taxon>Lachnospiraceae</taxon>
        <taxon>Lacrimispora</taxon>
    </lineage>
</organism>
<evidence type="ECO:0000256" key="2">
    <source>
        <dbReference type="ARBA" id="ARBA00004370"/>
    </source>
</evidence>